<proteinExistence type="predicted"/>
<dbReference type="EMBL" id="CP026604">
    <property type="protein sequence ID" value="AWB69021.1"/>
    <property type="molecule type" value="Genomic_DNA"/>
</dbReference>
<organism evidence="1 2">
    <name type="scientific">Saccharobesus litoralis</name>
    <dbReference type="NCBI Taxonomy" id="2172099"/>
    <lineage>
        <taxon>Bacteria</taxon>
        <taxon>Pseudomonadati</taxon>
        <taxon>Pseudomonadota</taxon>
        <taxon>Gammaproteobacteria</taxon>
        <taxon>Alteromonadales</taxon>
        <taxon>Alteromonadaceae</taxon>
        <taxon>Saccharobesus</taxon>
    </lineage>
</organism>
<dbReference type="KEGG" id="cate:C2869_13840"/>
<dbReference type="AlphaFoldDB" id="A0A2S0VXT7"/>
<dbReference type="InterPro" id="IPR020011">
    <property type="entry name" value="FimV_C"/>
</dbReference>
<protein>
    <recommendedName>
        <fullName evidence="3">Tetratricopeptide repeat-containing protein</fullName>
    </recommendedName>
</protein>
<sequence length="76" mass="8407">MDVGLEEFIQKENIELIDVDLGNESGMTSQLDLARAYIEINDVDGAITALEKVIAKGDANQRDEATKLLDQLEIDE</sequence>
<reference evidence="1 2" key="1">
    <citation type="submission" date="2018-01" db="EMBL/GenBank/DDBJ databases">
        <title>Genome sequence of a Cantenovulum-like bacteria.</title>
        <authorList>
            <person name="Tan W.R."/>
            <person name="Lau N.-S."/>
            <person name="Go F."/>
            <person name="Amirul A.-A.A."/>
        </authorList>
    </citation>
    <scope>NUCLEOTIDE SEQUENCE [LARGE SCALE GENOMIC DNA]</scope>
    <source>
        <strain evidence="1 2">CCB-QB4</strain>
    </source>
</reference>
<evidence type="ECO:0000313" key="1">
    <source>
        <dbReference type="EMBL" id="AWB69021.1"/>
    </source>
</evidence>
<dbReference type="InterPro" id="IPR038440">
    <property type="entry name" value="FimV_C_sf"/>
</dbReference>
<dbReference type="Proteomes" id="UP000244441">
    <property type="component" value="Chromosome"/>
</dbReference>
<gene>
    <name evidence="1" type="ORF">C2869_13840</name>
</gene>
<dbReference type="NCBIfam" id="TIGR03504">
    <property type="entry name" value="FimV_Cterm"/>
    <property type="match status" value="1"/>
</dbReference>
<dbReference type="Gene3D" id="1.20.58.2200">
    <property type="match status" value="1"/>
</dbReference>
<keyword evidence="2" id="KW-1185">Reference proteome</keyword>
<evidence type="ECO:0008006" key="3">
    <source>
        <dbReference type="Google" id="ProtNLM"/>
    </source>
</evidence>
<name>A0A2S0VXT7_9ALTE</name>
<dbReference type="OrthoDB" id="5298707at2"/>
<accession>A0A2S0VXT7</accession>
<evidence type="ECO:0000313" key="2">
    <source>
        <dbReference type="Proteomes" id="UP000244441"/>
    </source>
</evidence>